<keyword evidence="1" id="KW-0472">Membrane</keyword>
<evidence type="ECO:0000313" key="2">
    <source>
        <dbReference type="EMBL" id="NYJ24558.1"/>
    </source>
</evidence>
<name>A0A853CVU8_9MICO</name>
<protein>
    <submittedName>
        <fullName evidence="2">ABC-2 type transport system permease protein</fullName>
    </submittedName>
</protein>
<organism evidence="2 3">
    <name type="scientific">Leifsonia shinshuensis</name>
    <dbReference type="NCBI Taxonomy" id="150026"/>
    <lineage>
        <taxon>Bacteria</taxon>
        <taxon>Bacillati</taxon>
        <taxon>Actinomycetota</taxon>
        <taxon>Actinomycetes</taxon>
        <taxon>Micrococcales</taxon>
        <taxon>Microbacteriaceae</taxon>
        <taxon>Leifsonia</taxon>
    </lineage>
</organism>
<sequence length="525" mass="54627">MVAQLLGLRLRLLANAFRRSPWQVFGLALGLAYGIVTVVLVIGALVAARLAPDVADVHSVLVVIGSIVVAGFLLLPLLFGVDDALDPRKFALFGIPDRELARALALAALIGVPALVLSVCSLATVITWSRDPGAAVLAVLSALLVVPTCVLASRISAAVASLLVSPRRSREAGGVVAILALVLIAPVLLLLLTVDWGRDGLGTLSGFAGWLQWTPLGAAWSMPGAAAEGDGGAAFLQFLVAAATVGVLWLVWRTLVSLVLVAPEREPRVRDHHGLGWFARLPGGPTAAIAARSMTYWGRDPRYWVALAMIPVIPVFVIVALALGGLPIHFASLVPLPLVCLFLGWTIHNDVAFDSTAIWLHLVSGTRGIADRLGRMFPPVLIGIPVIAVGSVVTTAVFGDWAVLPAIAALCGSILVIGLGLSSAFSALFPYPATKPGDSAFTQPQSSGASAALAQAFSFFAIVILASPAIVFLVLGLTVNPFWLGVSPIVSVLVGFAALGGGLWAGARAFDRRGPELMAFANRND</sequence>
<evidence type="ECO:0000313" key="3">
    <source>
        <dbReference type="Proteomes" id="UP000578352"/>
    </source>
</evidence>
<feature type="transmembrane region" description="Helical" evidence="1">
    <location>
        <begin position="175"/>
        <end position="194"/>
    </location>
</feature>
<proteinExistence type="predicted"/>
<feature type="transmembrane region" description="Helical" evidence="1">
    <location>
        <begin position="376"/>
        <end position="398"/>
    </location>
</feature>
<dbReference type="Proteomes" id="UP000578352">
    <property type="component" value="Unassembled WGS sequence"/>
</dbReference>
<reference evidence="2 3" key="1">
    <citation type="submission" date="2020-07" db="EMBL/GenBank/DDBJ databases">
        <title>Sequencing the genomes of 1000 actinobacteria strains.</title>
        <authorList>
            <person name="Klenk H.-P."/>
        </authorList>
    </citation>
    <scope>NUCLEOTIDE SEQUENCE [LARGE SCALE GENOMIC DNA]</scope>
    <source>
        <strain evidence="2 3">DSM 15165</strain>
    </source>
</reference>
<feature type="transmembrane region" description="Helical" evidence="1">
    <location>
        <begin position="303"/>
        <end position="322"/>
    </location>
</feature>
<gene>
    <name evidence="2" type="ORF">HNR13_002845</name>
</gene>
<accession>A0A853CVU8</accession>
<dbReference type="AlphaFoldDB" id="A0A853CVU8"/>
<dbReference type="EMBL" id="JACCFL010000001">
    <property type="protein sequence ID" value="NYJ24558.1"/>
    <property type="molecule type" value="Genomic_DNA"/>
</dbReference>
<feature type="transmembrane region" description="Helical" evidence="1">
    <location>
        <begin position="21"/>
        <end position="48"/>
    </location>
</feature>
<feature type="transmembrane region" description="Helical" evidence="1">
    <location>
        <begin position="134"/>
        <end position="163"/>
    </location>
</feature>
<feature type="transmembrane region" description="Helical" evidence="1">
    <location>
        <begin position="100"/>
        <end position="128"/>
    </location>
</feature>
<evidence type="ECO:0000256" key="1">
    <source>
        <dbReference type="SAM" id="Phobius"/>
    </source>
</evidence>
<feature type="transmembrane region" description="Helical" evidence="1">
    <location>
        <begin position="452"/>
        <end position="476"/>
    </location>
</feature>
<comment type="caution">
    <text evidence="2">The sequence shown here is derived from an EMBL/GenBank/DDBJ whole genome shotgun (WGS) entry which is preliminary data.</text>
</comment>
<dbReference type="RefSeq" id="WP_343063561.1">
    <property type="nucleotide sequence ID" value="NZ_BAABEH010000001.1"/>
</dbReference>
<feature type="transmembrane region" description="Helical" evidence="1">
    <location>
        <begin position="60"/>
        <end position="79"/>
    </location>
</feature>
<keyword evidence="1" id="KW-1133">Transmembrane helix</keyword>
<keyword evidence="1" id="KW-0812">Transmembrane</keyword>
<feature type="transmembrane region" description="Helical" evidence="1">
    <location>
        <begin position="238"/>
        <end position="262"/>
    </location>
</feature>
<feature type="transmembrane region" description="Helical" evidence="1">
    <location>
        <begin position="482"/>
        <end position="505"/>
    </location>
</feature>
<feature type="transmembrane region" description="Helical" evidence="1">
    <location>
        <begin position="404"/>
        <end position="431"/>
    </location>
</feature>